<dbReference type="GO" id="GO:0004672">
    <property type="term" value="F:protein kinase activity"/>
    <property type="evidence" value="ECO:0007669"/>
    <property type="project" value="InterPro"/>
</dbReference>
<accession>A0A9E7KDE9</accession>
<reference evidence="3" key="1">
    <citation type="submission" date="2022-05" db="EMBL/GenBank/DDBJ databases">
        <title>The Musa troglodytarum L. genome provides insights into the mechanism of non-climacteric behaviour and enrichment of carotenoids.</title>
        <authorList>
            <person name="Wang J."/>
        </authorList>
    </citation>
    <scope>NUCLEOTIDE SEQUENCE</scope>
    <source>
        <tissue evidence="3">Leaf</tissue>
    </source>
</reference>
<dbReference type="InterPro" id="IPR011009">
    <property type="entry name" value="Kinase-like_dom_sf"/>
</dbReference>
<dbReference type="Gene3D" id="1.10.510.10">
    <property type="entry name" value="Transferase(Phosphotransferase) domain 1"/>
    <property type="match status" value="1"/>
</dbReference>
<evidence type="ECO:0000259" key="2">
    <source>
        <dbReference type="PROSITE" id="PS50011"/>
    </source>
</evidence>
<organism evidence="3 4">
    <name type="scientific">Musa troglodytarum</name>
    <name type="common">fe'i banana</name>
    <dbReference type="NCBI Taxonomy" id="320322"/>
    <lineage>
        <taxon>Eukaryota</taxon>
        <taxon>Viridiplantae</taxon>
        <taxon>Streptophyta</taxon>
        <taxon>Embryophyta</taxon>
        <taxon>Tracheophyta</taxon>
        <taxon>Spermatophyta</taxon>
        <taxon>Magnoliopsida</taxon>
        <taxon>Liliopsida</taxon>
        <taxon>Zingiberales</taxon>
        <taxon>Musaceae</taxon>
        <taxon>Musa</taxon>
    </lineage>
</organism>
<dbReference type="GO" id="GO:0005524">
    <property type="term" value="F:ATP binding"/>
    <property type="evidence" value="ECO:0007669"/>
    <property type="project" value="InterPro"/>
</dbReference>
<dbReference type="InterPro" id="IPR000719">
    <property type="entry name" value="Prot_kinase_dom"/>
</dbReference>
<dbReference type="SUPFAM" id="SSF56112">
    <property type="entry name" value="Protein kinase-like (PK-like)"/>
    <property type="match status" value="1"/>
</dbReference>
<protein>
    <submittedName>
        <fullName evidence="3">STYKc</fullName>
    </submittedName>
</protein>
<dbReference type="Pfam" id="PF00069">
    <property type="entry name" value="Pkinase"/>
    <property type="match status" value="1"/>
</dbReference>
<dbReference type="Proteomes" id="UP001055439">
    <property type="component" value="Chromosome 6"/>
</dbReference>
<gene>
    <name evidence="3" type="ORF">MUK42_32938</name>
</gene>
<dbReference type="AlphaFoldDB" id="A0A9E7KDE9"/>
<keyword evidence="4" id="KW-1185">Reference proteome</keyword>
<dbReference type="PANTHER" id="PTHR45621">
    <property type="entry name" value="OS01G0588500 PROTEIN-RELATED"/>
    <property type="match status" value="1"/>
</dbReference>
<dbReference type="EMBL" id="CP097508">
    <property type="protein sequence ID" value="URE13341.1"/>
    <property type="molecule type" value="Genomic_DNA"/>
</dbReference>
<feature type="domain" description="Protein kinase" evidence="2">
    <location>
        <begin position="1"/>
        <end position="176"/>
    </location>
</feature>
<dbReference type="InterPro" id="IPR050823">
    <property type="entry name" value="Plant_Ser_Thr_Prot_Kinase"/>
</dbReference>
<feature type="region of interest" description="Disordered" evidence="1">
    <location>
        <begin position="210"/>
        <end position="255"/>
    </location>
</feature>
<name>A0A9E7KDE9_9LILI</name>
<evidence type="ECO:0000256" key="1">
    <source>
        <dbReference type="SAM" id="MobiDB-lite"/>
    </source>
</evidence>
<proteinExistence type="predicted"/>
<evidence type="ECO:0000313" key="4">
    <source>
        <dbReference type="Proteomes" id="UP001055439"/>
    </source>
</evidence>
<evidence type="ECO:0000313" key="3">
    <source>
        <dbReference type="EMBL" id="URE13341.1"/>
    </source>
</evidence>
<dbReference type="PROSITE" id="PS50011">
    <property type="entry name" value="PROTEIN_KINASE_DOM"/>
    <property type="match status" value="1"/>
</dbReference>
<sequence length="255" mass="28321">MVYEDKDSSGRCQGTCDYTAKLSDFGLAKDGPQGEETHVTTRVMGTRGYAAPEYVLTGKTPKEANLLSSLLDRPYPGHLTAKSDVYSFGVVLLELLSGRRSVDKNRSDREKNLVEWARPQLSNPHKLSRVMDRNLEGQYSTKGAQKAAAVAYKCLNLNPKKRPDMRAVVETLEPLLELNDVPIGPFVYTVPAETENHGRKEMDVKTAAKVTGLKQRSPNSAVRSEATIHRDSTGLYRNSPRHQQSPRRQTGEHGV</sequence>
<dbReference type="OrthoDB" id="4062651at2759"/>